<comment type="catalytic activity">
    <reaction evidence="6">
        <text>NADPH + 2 O2 = 2 superoxide + NADP(+) + H(+)</text>
        <dbReference type="Rhea" id="RHEA:63180"/>
        <dbReference type="ChEBI" id="CHEBI:15378"/>
        <dbReference type="ChEBI" id="CHEBI:15379"/>
        <dbReference type="ChEBI" id="CHEBI:18421"/>
        <dbReference type="ChEBI" id="CHEBI:57783"/>
        <dbReference type="ChEBI" id="CHEBI:58349"/>
    </reaction>
</comment>
<dbReference type="CDD" id="cd06186">
    <property type="entry name" value="NOX_Duox_like_FAD_NADP"/>
    <property type="match status" value="1"/>
</dbReference>
<evidence type="ECO:0000313" key="9">
    <source>
        <dbReference type="EMBL" id="CAH0406634.1"/>
    </source>
</evidence>
<evidence type="ECO:0000256" key="5">
    <source>
        <dbReference type="ARBA" id="ARBA00023136"/>
    </source>
</evidence>
<dbReference type="Pfam" id="PF08030">
    <property type="entry name" value="NAD_binding_6"/>
    <property type="match status" value="1"/>
</dbReference>
<dbReference type="SFLD" id="SFLDS00052">
    <property type="entry name" value="Ferric_Reductase_Domain"/>
    <property type="match status" value="1"/>
</dbReference>
<dbReference type="PROSITE" id="PS51384">
    <property type="entry name" value="FAD_FR"/>
    <property type="match status" value="1"/>
</dbReference>
<evidence type="ECO:0000256" key="1">
    <source>
        <dbReference type="ARBA" id="ARBA00004141"/>
    </source>
</evidence>
<feature type="transmembrane region" description="Helical" evidence="7">
    <location>
        <begin position="15"/>
        <end position="37"/>
    </location>
</feature>
<keyword evidence="10" id="KW-1185">Reference proteome</keyword>
<feature type="domain" description="FAD-binding FR-type" evidence="8">
    <location>
        <begin position="311"/>
        <end position="416"/>
    </location>
</feature>
<dbReference type="Gene3D" id="3.40.50.80">
    <property type="entry name" value="Nucleotide-binding domain of ferredoxin-NADP reductase (FNR) module"/>
    <property type="match status" value="1"/>
</dbReference>
<dbReference type="Pfam" id="PF01794">
    <property type="entry name" value="Ferric_reduct"/>
    <property type="match status" value="1"/>
</dbReference>
<feature type="transmembrane region" description="Helical" evidence="7">
    <location>
        <begin position="149"/>
        <end position="170"/>
    </location>
</feature>
<keyword evidence="3 7" id="KW-1133">Transmembrane helix</keyword>
<dbReference type="PRINTS" id="PR00466">
    <property type="entry name" value="GP91PHOX"/>
</dbReference>
<evidence type="ECO:0000256" key="2">
    <source>
        <dbReference type="ARBA" id="ARBA00022692"/>
    </source>
</evidence>
<dbReference type="Proteomes" id="UP001153292">
    <property type="component" value="Chromosome 6"/>
</dbReference>
<organism evidence="9 10">
    <name type="scientific">Chilo suppressalis</name>
    <name type="common">Asiatic rice borer moth</name>
    <dbReference type="NCBI Taxonomy" id="168631"/>
    <lineage>
        <taxon>Eukaryota</taxon>
        <taxon>Metazoa</taxon>
        <taxon>Ecdysozoa</taxon>
        <taxon>Arthropoda</taxon>
        <taxon>Hexapoda</taxon>
        <taxon>Insecta</taxon>
        <taxon>Pterygota</taxon>
        <taxon>Neoptera</taxon>
        <taxon>Endopterygota</taxon>
        <taxon>Lepidoptera</taxon>
        <taxon>Glossata</taxon>
        <taxon>Ditrysia</taxon>
        <taxon>Pyraloidea</taxon>
        <taxon>Crambidae</taxon>
        <taxon>Crambinae</taxon>
        <taxon>Chilo</taxon>
    </lineage>
</organism>
<dbReference type="PANTHER" id="PTHR11972:SF153">
    <property type="entry name" value="SUPEROXIDE-GENERATING NADPH OXIDASE HEAVY CHAIN SUBUNIT A"/>
    <property type="match status" value="1"/>
</dbReference>
<gene>
    <name evidence="9" type="ORF">CHILSU_LOCUS10015</name>
</gene>
<keyword evidence="5 7" id="KW-0472">Membrane</keyword>
<proteinExistence type="predicted"/>
<feature type="transmembrane region" description="Helical" evidence="7">
    <location>
        <begin position="422"/>
        <end position="443"/>
    </location>
</feature>
<name>A0ABN8BGG4_CHISP</name>
<evidence type="ECO:0000313" key="10">
    <source>
        <dbReference type="Proteomes" id="UP001153292"/>
    </source>
</evidence>
<accession>A0ABN8BGG4</accession>
<keyword evidence="4" id="KW-0560">Oxidoreductase</keyword>
<evidence type="ECO:0000256" key="6">
    <source>
        <dbReference type="ARBA" id="ARBA00049908"/>
    </source>
</evidence>
<dbReference type="Pfam" id="PF08022">
    <property type="entry name" value="FAD_binding_8"/>
    <property type="match status" value="1"/>
</dbReference>
<dbReference type="InterPro" id="IPR013121">
    <property type="entry name" value="Fe_red_NAD-bd_6"/>
</dbReference>
<sequence>MKLLRNIYEIINSRFVLILWISLATYLFYNTFIYYLYGRQFYHLRKILGLGLCVSRGTATVLNLCSALVLLPLCKKLNQLLFRLLSHWCPGLFFYWLERAKSFHMTVAVTLLLFAAQPAAVPSALPLVPRPHLLLVQEGPKSCHIDVAVTLLLFAVIHSISHFINLWNFSRGYDDERLAINFASHRNENPLLLLLSQAGLTGVLMLLIILCMGLTSLRLVRRKFYNAFWYTHQLYMLFLVLLIVHPLSGVLKEEVLEENRFVLNLKEEQNTNVTIISVKERFVSIQSTTWLWMAFPLTSFILDTLWRISSRNLAKVNILQVTYLPGRVINLSVSCPRAGFAPRMGQYVLLHCHDLSLLEWHPFTIVKVPTSSQHYFVLWIRVKGDWTEALEKLLLERGPKKLSMFVDGPFSSPMEEASAGHIAICVAAGIGITPFVSLLHHMYTNPRSHTPGRIHLLWIVRHEEEITWLAELASKTLAVLREANRPDRLHIQLYITNTKSKVAIDDTQKEMIAVVNGKGAIENITKRYAEDEKAKLLTLDSGRSNSDNCKDKTANTNGYCVAKEYPVLACRVKMGRPHWDRVFGYWVHLYPKDHLNLYCCGPKKLVKLLRSKCKVVTTTTKTKFTFVHEGFS</sequence>
<evidence type="ECO:0000256" key="3">
    <source>
        <dbReference type="ARBA" id="ARBA00022989"/>
    </source>
</evidence>
<dbReference type="InterPro" id="IPR013112">
    <property type="entry name" value="FAD-bd_8"/>
</dbReference>
<feature type="transmembrane region" description="Helical" evidence="7">
    <location>
        <begin position="227"/>
        <end position="247"/>
    </location>
</feature>
<protein>
    <recommendedName>
        <fullName evidence="8">FAD-binding FR-type domain-containing protein</fullName>
    </recommendedName>
</protein>
<dbReference type="InterPro" id="IPR000778">
    <property type="entry name" value="Cyt_b245_heavy_chain"/>
</dbReference>
<dbReference type="EMBL" id="OU963899">
    <property type="protein sequence ID" value="CAH0406634.1"/>
    <property type="molecule type" value="Genomic_DNA"/>
</dbReference>
<dbReference type="InterPro" id="IPR050369">
    <property type="entry name" value="RBOH/FRE"/>
</dbReference>
<dbReference type="SUPFAM" id="SSF63380">
    <property type="entry name" value="Riboflavin synthase domain-like"/>
    <property type="match status" value="1"/>
</dbReference>
<dbReference type="InterPro" id="IPR017927">
    <property type="entry name" value="FAD-bd_FR_type"/>
</dbReference>
<dbReference type="InterPro" id="IPR013130">
    <property type="entry name" value="Fe3_Rdtase_TM_dom"/>
</dbReference>
<feature type="transmembrane region" description="Helical" evidence="7">
    <location>
        <begin position="190"/>
        <end position="215"/>
    </location>
</feature>
<evidence type="ECO:0000256" key="4">
    <source>
        <dbReference type="ARBA" id="ARBA00023002"/>
    </source>
</evidence>
<dbReference type="InterPro" id="IPR039261">
    <property type="entry name" value="FNR_nucleotide-bd"/>
</dbReference>
<evidence type="ECO:0000256" key="7">
    <source>
        <dbReference type="SAM" id="Phobius"/>
    </source>
</evidence>
<keyword evidence="2 7" id="KW-0812">Transmembrane</keyword>
<evidence type="ECO:0000259" key="8">
    <source>
        <dbReference type="PROSITE" id="PS51384"/>
    </source>
</evidence>
<dbReference type="Gene3D" id="2.40.30.10">
    <property type="entry name" value="Translation factors"/>
    <property type="match status" value="1"/>
</dbReference>
<reference evidence="9" key="1">
    <citation type="submission" date="2021-12" db="EMBL/GenBank/DDBJ databases">
        <authorList>
            <person name="King R."/>
        </authorList>
    </citation>
    <scope>NUCLEOTIDE SEQUENCE</scope>
</reference>
<comment type="subcellular location">
    <subcellularLocation>
        <location evidence="1">Membrane</location>
        <topology evidence="1">Multi-pass membrane protein</topology>
    </subcellularLocation>
</comment>
<dbReference type="InterPro" id="IPR017938">
    <property type="entry name" value="Riboflavin_synthase-like_b-brl"/>
</dbReference>
<feature type="transmembrane region" description="Helical" evidence="7">
    <location>
        <begin position="103"/>
        <end position="128"/>
    </location>
</feature>
<dbReference type="SUPFAM" id="SSF52343">
    <property type="entry name" value="Ferredoxin reductase-like, C-terminal NADP-linked domain"/>
    <property type="match status" value="1"/>
</dbReference>
<dbReference type="PANTHER" id="PTHR11972">
    <property type="entry name" value="NADPH OXIDASE"/>
    <property type="match status" value="1"/>
</dbReference>